<dbReference type="InterPro" id="IPR013249">
    <property type="entry name" value="RNA_pol_sigma70_r4_t2"/>
</dbReference>
<dbReference type="InterPro" id="IPR039425">
    <property type="entry name" value="RNA_pol_sigma-70-like"/>
</dbReference>
<dbReference type="KEGG" id="dae:Dtox_1805"/>
<keyword evidence="5" id="KW-0804">Transcription</keyword>
<accession>C8VXK2</accession>
<keyword evidence="2" id="KW-0805">Transcription regulation</keyword>
<dbReference type="InterPro" id="IPR036388">
    <property type="entry name" value="WH-like_DNA-bd_sf"/>
</dbReference>
<evidence type="ECO:0000256" key="5">
    <source>
        <dbReference type="ARBA" id="ARBA00023163"/>
    </source>
</evidence>
<dbReference type="GO" id="GO:0006352">
    <property type="term" value="P:DNA-templated transcription initiation"/>
    <property type="evidence" value="ECO:0007669"/>
    <property type="project" value="InterPro"/>
</dbReference>
<evidence type="ECO:0000256" key="4">
    <source>
        <dbReference type="ARBA" id="ARBA00023125"/>
    </source>
</evidence>
<keyword evidence="3" id="KW-0731">Sigma factor</keyword>
<dbReference type="SUPFAM" id="SSF88946">
    <property type="entry name" value="Sigma2 domain of RNA polymerase sigma factors"/>
    <property type="match status" value="1"/>
</dbReference>
<dbReference type="CDD" id="cd06171">
    <property type="entry name" value="Sigma70_r4"/>
    <property type="match status" value="1"/>
</dbReference>
<evidence type="ECO:0000259" key="7">
    <source>
        <dbReference type="Pfam" id="PF08281"/>
    </source>
</evidence>
<dbReference type="Gene3D" id="1.10.10.10">
    <property type="entry name" value="Winged helix-like DNA-binding domain superfamily/Winged helix DNA-binding domain"/>
    <property type="match status" value="1"/>
</dbReference>
<evidence type="ECO:0000256" key="3">
    <source>
        <dbReference type="ARBA" id="ARBA00023082"/>
    </source>
</evidence>
<evidence type="ECO:0000256" key="2">
    <source>
        <dbReference type="ARBA" id="ARBA00023015"/>
    </source>
</evidence>
<dbReference type="InterPro" id="IPR013324">
    <property type="entry name" value="RNA_pol_sigma_r3/r4-like"/>
</dbReference>
<sequence>MDNMPVNKFKAMFDDHYPTVCRQLTYLLGNRFAAEDVAQETFLKLYRTPPRDKGNLAGWLFRVSRNLAFDYLRSEKSRGRREERNKIWSEGCTEALSCEEAVMRKEAITLVHQALQNLSERDRACLLLRFSGAGYEEIAEITGIKYSSVGTVLARARARFKQEYCCLKGSDD</sequence>
<evidence type="ECO:0000313" key="9">
    <source>
        <dbReference type="Proteomes" id="UP000002217"/>
    </source>
</evidence>
<dbReference type="Proteomes" id="UP000002217">
    <property type="component" value="Chromosome"/>
</dbReference>
<comment type="similarity">
    <text evidence="1">Belongs to the sigma-70 factor family. ECF subfamily.</text>
</comment>
<dbReference type="NCBIfam" id="TIGR02937">
    <property type="entry name" value="sigma70-ECF"/>
    <property type="match status" value="1"/>
</dbReference>
<organism evidence="8 9">
    <name type="scientific">Desulfofarcimen acetoxidans (strain ATCC 49208 / DSM 771 / KCTC 5769 / VKM B-1644 / 5575)</name>
    <name type="common">Desulfotomaculum acetoxidans</name>
    <dbReference type="NCBI Taxonomy" id="485916"/>
    <lineage>
        <taxon>Bacteria</taxon>
        <taxon>Bacillati</taxon>
        <taxon>Bacillota</taxon>
        <taxon>Clostridia</taxon>
        <taxon>Eubacteriales</taxon>
        <taxon>Peptococcaceae</taxon>
        <taxon>Desulfofarcimen</taxon>
    </lineage>
</organism>
<dbReference type="SUPFAM" id="SSF88659">
    <property type="entry name" value="Sigma3 and sigma4 domains of RNA polymerase sigma factors"/>
    <property type="match status" value="1"/>
</dbReference>
<dbReference type="Pfam" id="PF08281">
    <property type="entry name" value="Sigma70_r4_2"/>
    <property type="match status" value="1"/>
</dbReference>
<dbReference type="Pfam" id="PF04542">
    <property type="entry name" value="Sigma70_r2"/>
    <property type="match status" value="1"/>
</dbReference>
<keyword evidence="4" id="KW-0238">DNA-binding</keyword>
<evidence type="ECO:0000259" key="6">
    <source>
        <dbReference type="Pfam" id="PF04542"/>
    </source>
</evidence>
<dbReference type="EMBL" id="CP001720">
    <property type="protein sequence ID" value="ACV62658.1"/>
    <property type="molecule type" value="Genomic_DNA"/>
</dbReference>
<evidence type="ECO:0000313" key="8">
    <source>
        <dbReference type="EMBL" id="ACV62658.1"/>
    </source>
</evidence>
<name>C8VXK2_DESAS</name>
<feature type="domain" description="RNA polymerase sigma-70 region 2" evidence="6">
    <location>
        <begin position="12"/>
        <end position="77"/>
    </location>
</feature>
<dbReference type="Gene3D" id="1.10.1740.10">
    <property type="match status" value="1"/>
</dbReference>
<evidence type="ECO:0000256" key="1">
    <source>
        <dbReference type="ARBA" id="ARBA00010641"/>
    </source>
</evidence>
<dbReference type="eggNOG" id="COG1595">
    <property type="taxonomic scope" value="Bacteria"/>
</dbReference>
<keyword evidence="9" id="KW-1185">Reference proteome</keyword>
<dbReference type="RefSeq" id="WP_015757369.1">
    <property type="nucleotide sequence ID" value="NC_013216.1"/>
</dbReference>
<dbReference type="InterPro" id="IPR014284">
    <property type="entry name" value="RNA_pol_sigma-70_dom"/>
</dbReference>
<dbReference type="GO" id="GO:0016987">
    <property type="term" value="F:sigma factor activity"/>
    <property type="evidence" value="ECO:0007669"/>
    <property type="project" value="UniProtKB-KW"/>
</dbReference>
<dbReference type="HOGENOM" id="CLU_047691_3_4_9"/>
<proteinExistence type="inferred from homology"/>
<protein>
    <submittedName>
        <fullName evidence="8">RNA polymerase, sigma-24 subunit, ECF subfamily</fullName>
    </submittedName>
</protein>
<dbReference type="PANTHER" id="PTHR43133:SF8">
    <property type="entry name" value="RNA POLYMERASE SIGMA FACTOR HI_1459-RELATED"/>
    <property type="match status" value="1"/>
</dbReference>
<dbReference type="AlphaFoldDB" id="C8VXK2"/>
<dbReference type="PANTHER" id="PTHR43133">
    <property type="entry name" value="RNA POLYMERASE ECF-TYPE SIGMA FACTO"/>
    <property type="match status" value="1"/>
</dbReference>
<reference evidence="8 9" key="1">
    <citation type="journal article" date="2009" name="Stand. Genomic Sci.">
        <title>Complete genome sequence of Desulfotomaculum acetoxidans type strain (5575).</title>
        <authorList>
            <person name="Spring S."/>
            <person name="Lapidus A."/>
            <person name="Schroder M."/>
            <person name="Gleim D."/>
            <person name="Sims D."/>
            <person name="Meincke L."/>
            <person name="Glavina Del Rio T."/>
            <person name="Tice H."/>
            <person name="Copeland A."/>
            <person name="Cheng J.F."/>
            <person name="Lucas S."/>
            <person name="Chen F."/>
            <person name="Nolan M."/>
            <person name="Bruce D."/>
            <person name="Goodwin L."/>
            <person name="Pitluck S."/>
            <person name="Ivanova N."/>
            <person name="Mavromatis K."/>
            <person name="Mikhailova N."/>
            <person name="Pati A."/>
            <person name="Chen A."/>
            <person name="Palaniappan K."/>
            <person name="Land M."/>
            <person name="Hauser L."/>
            <person name="Chang Y.J."/>
            <person name="Jeffries C.D."/>
            <person name="Chain P."/>
            <person name="Saunders E."/>
            <person name="Brettin T."/>
            <person name="Detter J.C."/>
            <person name="Goker M."/>
            <person name="Bristow J."/>
            <person name="Eisen J.A."/>
            <person name="Markowitz V."/>
            <person name="Hugenholtz P."/>
            <person name="Kyrpides N.C."/>
            <person name="Klenk H.P."/>
            <person name="Han C."/>
        </authorList>
    </citation>
    <scope>NUCLEOTIDE SEQUENCE [LARGE SCALE GENOMIC DNA]</scope>
    <source>
        <strain evidence="9">ATCC 49208 / DSM 771 / VKM B-1644</strain>
    </source>
</reference>
<feature type="domain" description="RNA polymerase sigma factor 70 region 4 type 2" evidence="7">
    <location>
        <begin position="110"/>
        <end position="159"/>
    </location>
</feature>
<gene>
    <name evidence="8" type="ordered locus">Dtox_1805</name>
</gene>
<dbReference type="InterPro" id="IPR007627">
    <property type="entry name" value="RNA_pol_sigma70_r2"/>
</dbReference>
<dbReference type="GO" id="GO:0003677">
    <property type="term" value="F:DNA binding"/>
    <property type="evidence" value="ECO:0007669"/>
    <property type="project" value="UniProtKB-KW"/>
</dbReference>
<dbReference type="STRING" id="485916.Dtox_1805"/>
<dbReference type="InterPro" id="IPR013325">
    <property type="entry name" value="RNA_pol_sigma_r2"/>
</dbReference>